<dbReference type="Gene3D" id="1.10.4080.10">
    <property type="entry name" value="ADP-ribosylation/Crystallin J1"/>
    <property type="match status" value="1"/>
</dbReference>
<dbReference type="EMBL" id="FQZT01000014">
    <property type="protein sequence ID" value="SHJ72611.1"/>
    <property type="molecule type" value="Genomic_DNA"/>
</dbReference>
<feature type="binding site" evidence="1">
    <location>
        <position position="60"/>
    </location>
    <ligand>
        <name>Mg(2+)</name>
        <dbReference type="ChEBI" id="CHEBI:18420"/>
        <label>1</label>
    </ligand>
</feature>
<accession>A0A1M6LN27</accession>
<dbReference type="SUPFAM" id="SSF101478">
    <property type="entry name" value="ADP-ribosylglycohydrolase"/>
    <property type="match status" value="1"/>
</dbReference>
<dbReference type="Proteomes" id="UP000184171">
    <property type="component" value="Unassembled WGS sequence"/>
</dbReference>
<feature type="binding site" evidence="1">
    <location>
        <position position="245"/>
    </location>
    <ligand>
        <name>Mg(2+)</name>
        <dbReference type="ChEBI" id="CHEBI:18420"/>
        <label>1</label>
    </ligand>
</feature>
<feature type="binding site" evidence="1">
    <location>
        <position position="61"/>
    </location>
    <ligand>
        <name>Mg(2+)</name>
        <dbReference type="ChEBI" id="CHEBI:18420"/>
        <label>1</label>
    </ligand>
</feature>
<dbReference type="InterPro" id="IPR043472">
    <property type="entry name" value="Macro_dom-like"/>
</dbReference>
<keyword evidence="2" id="KW-0378">Hydrolase</keyword>
<evidence type="ECO:0000256" key="1">
    <source>
        <dbReference type="PIRSR" id="PIRSR605502-1"/>
    </source>
</evidence>
<dbReference type="OrthoDB" id="9806482at2"/>
<feature type="binding site" evidence="1">
    <location>
        <position position="246"/>
    </location>
    <ligand>
        <name>Mg(2+)</name>
        <dbReference type="ChEBI" id="CHEBI:18420"/>
        <label>1</label>
    </ligand>
</feature>
<gene>
    <name evidence="2" type="ORF">SAMN02745165_03019</name>
</gene>
<dbReference type="GO" id="GO:0046872">
    <property type="term" value="F:metal ion binding"/>
    <property type="evidence" value="ECO:0007669"/>
    <property type="project" value="UniProtKB-KW"/>
</dbReference>
<dbReference type="PANTHER" id="PTHR16222">
    <property type="entry name" value="ADP-RIBOSYLGLYCOHYDROLASE"/>
    <property type="match status" value="1"/>
</dbReference>
<dbReference type="InterPro" id="IPR005502">
    <property type="entry name" value="Ribosyl_crysJ1"/>
</dbReference>
<protein>
    <submittedName>
        <fullName evidence="2">ADP-ribosyl-[dinitrogen reductase] hydrolase</fullName>
    </submittedName>
</protein>
<proteinExistence type="predicted"/>
<dbReference type="PANTHER" id="PTHR16222:SF12">
    <property type="entry name" value="ADP-RIBOSYLGLYCOHYDROLASE-RELATED"/>
    <property type="match status" value="1"/>
</dbReference>
<keyword evidence="1" id="KW-0479">Metal-binding</keyword>
<evidence type="ECO:0000313" key="3">
    <source>
        <dbReference type="Proteomes" id="UP000184171"/>
    </source>
</evidence>
<name>A0A1M6LN27_MALRU</name>
<comment type="cofactor">
    <cofactor evidence="1">
        <name>Mg(2+)</name>
        <dbReference type="ChEBI" id="CHEBI:18420"/>
    </cofactor>
    <text evidence="1">Binds 2 magnesium ions per subunit.</text>
</comment>
<dbReference type="SUPFAM" id="SSF52949">
    <property type="entry name" value="Macro domain-like"/>
    <property type="match status" value="1"/>
</dbReference>
<feature type="binding site" evidence="1">
    <location>
        <position position="243"/>
    </location>
    <ligand>
        <name>Mg(2+)</name>
        <dbReference type="ChEBI" id="CHEBI:18420"/>
        <label>1</label>
    </ligand>
</feature>
<keyword evidence="3" id="KW-1185">Reference proteome</keyword>
<dbReference type="Pfam" id="PF03747">
    <property type="entry name" value="ADP_ribosyl_GH"/>
    <property type="match status" value="1"/>
</dbReference>
<dbReference type="AlphaFoldDB" id="A0A1M6LN27"/>
<dbReference type="RefSeq" id="WP_072909568.1">
    <property type="nucleotide sequence ID" value="NZ_FQZT01000014.1"/>
</dbReference>
<dbReference type="NCBIfam" id="TIGR02662">
    <property type="entry name" value="dinitro_DRAG"/>
    <property type="match status" value="1"/>
</dbReference>
<dbReference type="GO" id="GO:0016787">
    <property type="term" value="F:hydrolase activity"/>
    <property type="evidence" value="ECO:0007669"/>
    <property type="project" value="UniProtKB-KW"/>
</dbReference>
<dbReference type="InterPro" id="IPR050792">
    <property type="entry name" value="ADP-ribosylglycohydrolase"/>
</dbReference>
<organism evidence="2 3">
    <name type="scientific">Malonomonas rubra DSM 5091</name>
    <dbReference type="NCBI Taxonomy" id="1122189"/>
    <lineage>
        <taxon>Bacteria</taxon>
        <taxon>Pseudomonadati</taxon>
        <taxon>Thermodesulfobacteriota</taxon>
        <taxon>Desulfuromonadia</taxon>
        <taxon>Desulfuromonadales</taxon>
        <taxon>Geopsychrobacteraceae</taxon>
        <taxon>Malonomonas</taxon>
    </lineage>
</organism>
<reference evidence="2 3" key="1">
    <citation type="submission" date="2016-11" db="EMBL/GenBank/DDBJ databases">
        <authorList>
            <person name="Jaros S."/>
            <person name="Januszkiewicz K."/>
            <person name="Wedrychowicz H."/>
        </authorList>
    </citation>
    <scope>NUCLEOTIDE SEQUENCE [LARGE SCALE GENOMIC DNA]</scope>
    <source>
        <strain evidence="2 3">DSM 5091</strain>
    </source>
</reference>
<dbReference type="InterPro" id="IPR013479">
    <property type="entry name" value="ADP-ribosyl_diN_reduct_hydro"/>
</dbReference>
<dbReference type="InterPro" id="IPR036705">
    <property type="entry name" value="Ribosyl_crysJ1_sf"/>
</dbReference>
<sequence length="443" mass="49080">MLRDELNNKAKAVFLGVALGDALGATTEFMTPGEIKSKYRVHKKIRGGGWLGLKAGHVTDDTEMSLAIAHALVDAGQWDLKGIADNFIDWMRSKPIDIGSTVRKGIRTYMQQGMLEMPRNDWDAGNGAAMRMAPVALFTLGDDKLLRKCTLEQARLTHHHPLSDAACITLGRMTQAAMLGADRFQLHAMARELIAEHPNFKFNNYKGYASGYIVETLQTVFHYFFATSSFEDCLVGVVNQGGDADTTGAIAGMLAGAFYGFEQLPKAWLKKLNKEVRIEIEQVTERLVDICPWVAQDAHIQELSGNLWEYYNQGYVVAITTNGKVSRSGNNVMARGTAKQAAERFPDLPQLLGEKINSCGNHVHELPNRLVSFPVEHTPYEVPDLKLIEQSSRELRELTDARGWEKVIVPRPGCGGGGLSWGDVRPLLAPHFDERFRIIKAAS</sequence>
<dbReference type="Gene3D" id="3.40.220.10">
    <property type="entry name" value="Leucine Aminopeptidase, subunit E, domain 1"/>
    <property type="match status" value="1"/>
</dbReference>
<keyword evidence="1" id="KW-0460">Magnesium</keyword>
<dbReference type="STRING" id="1122189.SAMN02745165_03019"/>
<feature type="binding site" evidence="1">
    <location>
        <position position="59"/>
    </location>
    <ligand>
        <name>Mg(2+)</name>
        <dbReference type="ChEBI" id="CHEBI:18420"/>
        <label>1</label>
    </ligand>
</feature>
<evidence type="ECO:0000313" key="2">
    <source>
        <dbReference type="EMBL" id="SHJ72611.1"/>
    </source>
</evidence>